<name>A0ACC0VYC5_9STRA</name>
<comment type="caution">
    <text evidence="1">The sequence shown here is derived from an EMBL/GenBank/DDBJ whole genome shotgun (WGS) entry which is preliminary data.</text>
</comment>
<gene>
    <name evidence="1" type="ORF">PsorP6_009878</name>
</gene>
<evidence type="ECO:0000313" key="2">
    <source>
        <dbReference type="Proteomes" id="UP001163321"/>
    </source>
</evidence>
<organism evidence="1 2">
    <name type="scientific">Peronosclerospora sorghi</name>
    <dbReference type="NCBI Taxonomy" id="230839"/>
    <lineage>
        <taxon>Eukaryota</taxon>
        <taxon>Sar</taxon>
        <taxon>Stramenopiles</taxon>
        <taxon>Oomycota</taxon>
        <taxon>Peronosporomycetes</taxon>
        <taxon>Peronosporales</taxon>
        <taxon>Peronosporaceae</taxon>
        <taxon>Peronosclerospora</taxon>
    </lineage>
</organism>
<protein>
    <submittedName>
        <fullName evidence="1">Uncharacterized protein</fullName>
    </submittedName>
</protein>
<dbReference type="Proteomes" id="UP001163321">
    <property type="component" value="Chromosome 5"/>
</dbReference>
<proteinExistence type="predicted"/>
<keyword evidence="2" id="KW-1185">Reference proteome</keyword>
<evidence type="ECO:0000313" key="1">
    <source>
        <dbReference type="EMBL" id="KAI9911560.1"/>
    </source>
</evidence>
<accession>A0ACC0VYC5</accession>
<sequence length="130" mass="14308">MLVVFSDSCDPVVTALQSSSTEQNAPRTLQKLHSKASRLTQHEAKQTSARQLVYQQISGTDTCTYVFSSFAAANHDAANGLPICMGRLLKHAILVLIGYWENEGEKCEGYVQLNETEDAITVMKTLDSLK</sequence>
<dbReference type="EMBL" id="CM047584">
    <property type="protein sequence ID" value="KAI9911560.1"/>
    <property type="molecule type" value="Genomic_DNA"/>
</dbReference>
<reference evidence="1 2" key="1">
    <citation type="journal article" date="2022" name="bioRxiv">
        <title>The genome of the oomycete Peronosclerospora sorghi, a cosmopolitan pathogen of maize and sorghum, is inflated with dispersed pseudogenes.</title>
        <authorList>
            <person name="Fletcher K."/>
            <person name="Martin F."/>
            <person name="Isakeit T."/>
            <person name="Cavanaugh K."/>
            <person name="Magill C."/>
            <person name="Michelmore R."/>
        </authorList>
    </citation>
    <scope>NUCLEOTIDE SEQUENCE [LARGE SCALE GENOMIC DNA]</scope>
    <source>
        <strain evidence="1">P6</strain>
    </source>
</reference>